<dbReference type="PRINTS" id="PR00119">
    <property type="entry name" value="CATATPASE"/>
</dbReference>
<dbReference type="Pfam" id="PF13246">
    <property type="entry name" value="Cation_ATPase"/>
    <property type="match status" value="1"/>
</dbReference>
<evidence type="ECO:0000256" key="16">
    <source>
        <dbReference type="PIRSR" id="PIRSR606539-2"/>
    </source>
</evidence>
<feature type="transmembrane region" description="Helical" evidence="18">
    <location>
        <begin position="495"/>
        <end position="514"/>
    </location>
</feature>
<gene>
    <name evidence="23" type="ORF">DFH08DRAFT_1089297</name>
</gene>
<keyword evidence="10 18" id="KW-1278">Translocase</keyword>
<keyword evidence="24" id="KW-1185">Reference proteome</keyword>
<dbReference type="InterPro" id="IPR044492">
    <property type="entry name" value="P_typ_ATPase_HD_dom"/>
</dbReference>
<dbReference type="SFLD" id="SFLDS00003">
    <property type="entry name" value="Haloacid_Dehalogenase"/>
    <property type="match status" value="1"/>
</dbReference>
<comment type="cofactor">
    <cofactor evidence="17">
        <name>Mg(2+)</name>
        <dbReference type="ChEBI" id="CHEBI:18420"/>
    </cofactor>
</comment>
<feature type="region of interest" description="Disordered" evidence="19">
    <location>
        <begin position="68"/>
        <end position="119"/>
    </location>
</feature>
<evidence type="ECO:0000259" key="21">
    <source>
        <dbReference type="Pfam" id="PF16209"/>
    </source>
</evidence>
<dbReference type="GO" id="GO:0005524">
    <property type="term" value="F:ATP binding"/>
    <property type="evidence" value="ECO:0007669"/>
    <property type="project" value="UniProtKB-UniRule"/>
</dbReference>
<feature type="binding site" evidence="17">
    <location>
        <position position="612"/>
    </location>
    <ligand>
        <name>Mg(2+)</name>
        <dbReference type="ChEBI" id="CHEBI:18420"/>
    </ligand>
</feature>
<feature type="transmembrane region" description="Helical" evidence="18">
    <location>
        <begin position="1242"/>
        <end position="1260"/>
    </location>
</feature>
<keyword evidence="5 18" id="KW-0812">Transmembrane</keyword>
<feature type="compositionally biased region" description="Polar residues" evidence="19">
    <location>
        <begin position="1395"/>
        <end position="1404"/>
    </location>
</feature>
<feature type="region of interest" description="Disordered" evidence="19">
    <location>
        <begin position="1395"/>
        <end position="1526"/>
    </location>
</feature>
<evidence type="ECO:0000256" key="5">
    <source>
        <dbReference type="ARBA" id="ARBA00022692"/>
    </source>
</evidence>
<dbReference type="Pfam" id="PF00122">
    <property type="entry name" value="E1-E2_ATPase"/>
    <property type="match status" value="1"/>
</dbReference>
<dbReference type="InterPro" id="IPR059000">
    <property type="entry name" value="ATPase_P-type_domA"/>
</dbReference>
<evidence type="ECO:0000256" key="13">
    <source>
        <dbReference type="ARBA" id="ARBA00034036"/>
    </source>
</evidence>
<dbReference type="SUPFAM" id="SSF81660">
    <property type="entry name" value="Metal cation-transporting ATPase, ATP-binding domain N"/>
    <property type="match status" value="1"/>
</dbReference>
<feature type="transmembrane region" description="Helical" evidence="18">
    <location>
        <begin position="1201"/>
        <end position="1222"/>
    </location>
</feature>
<feature type="domain" description="P-type ATPase N-terminal" evidence="21">
    <location>
        <begin position="122"/>
        <end position="168"/>
    </location>
</feature>
<feature type="transmembrane region" description="Helical" evidence="18">
    <location>
        <begin position="1150"/>
        <end position="1171"/>
    </location>
</feature>
<comment type="caution">
    <text evidence="23">The sequence shown here is derived from an EMBL/GenBank/DDBJ whole genome shotgun (WGS) entry which is preliminary data.</text>
</comment>
<dbReference type="GO" id="GO:0012505">
    <property type="term" value="C:endomembrane system"/>
    <property type="evidence" value="ECO:0007669"/>
    <property type="project" value="UniProtKB-SubCell"/>
</dbReference>
<feature type="compositionally biased region" description="Low complexity" evidence="19">
    <location>
        <begin position="1468"/>
        <end position="1496"/>
    </location>
</feature>
<feature type="transmembrane region" description="Helical" evidence="18">
    <location>
        <begin position="1267"/>
        <end position="1286"/>
    </location>
</feature>
<keyword evidence="4" id="KW-0597">Phosphoprotein</keyword>
<feature type="domain" description="P-type ATPase C-terminal" evidence="22">
    <location>
        <begin position="1087"/>
        <end position="1335"/>
    </location>
</feature>
<dbReference type="SFLD" id="SFLDG00002">
    <property type="entry name" value="C1.7:_P-type_atpase_like"/>
    <property type="match status" value="1"/>
</dbReference>
<keyword evidence="11 18" id="KW-1133">Transmembrane helix</keyword>
<evidence type="ECO:0000256" key="17">
    <source>
        <dbReference type="PIRSR" id="PIRSR606539-3"/>
    </source>
</evidence>
<comment type="subcellular location">
    <subcellularLocation>
        <location evidence="1">Endomembrane system</location>
        <topology evidence="1">Multi-pass membrane protein</topology>
    </subcellularLocation>
    <subcellularLocation>
        <location evidence="18">Membrane</location>
        <topology evidence="18">Multi-pass membrane protein</topology>
    </subcellularLocation>
</comment>
<feature type="region of interest" description="Disordered" evidence="19">
    <location>
        <begin position="1357"/>
        <end position="1378"/>
    </location>
</feature>
<keyword evidence="9 17" id="KW-0460">Magnesium</keyword>
<dbReference type="GO" id="GO:0016887">
    <property type="term" value="F:ATP hydrolysis activity"/>
    <property type="evidence" value="ECO:0007669"/>
    <property type="project" value="InterPro"/>
</dbReference>
<accession>A0AAD6Z2E0</accession>
<dbReference type="SUPFAM" id="SSF56784">
    <property type="entry name" value="HAD-like"/>
    <property type="match status" value="1"/>
</dbReference>
<dbReference type="SFLD" id="SFLDF00027">
    <property type="entry name" value="p-type_atpase"/>
    <property type="match status" value="1"/>
</dbReference>
<dbReference type="FunFam" id="3.40.50.1000:FF:000014">
    <property type="entry name" value="Phospholipid-transporting ATPase"/>
    <property type="match status" value="1"/>
</dbReference>
<feature type="compositionally biased region" description="Low complexity" evidence="19">
    <location>
        <begin position="1594"/>
        <end position="1607"/>
    </location>
</feature>
<dbReference type="GO" id="GO:0045332">
    <property type="term" value="P:phospholipid translocation"/>
    <property type="evidence" value="ECO:0007669"/>
    <property type="project" value="TreeGrafter"/>
</dbReference>
<evidence type="ECO:0000256" key="11">
    <source>
        <dbReference type="ARBA" id="ARBA00022989"/>
    </source>
</evidence>
<dbReference type="EMBL" id="JARIHO010000102">
    <property type="protein sequence ID" value="KAJ7303786.1"/>
    <property type="molecule type" value="Genomic_DNA"/>
</dbReference>
<feature type="compositionally biased region" description="Basic and acidic residues" evidence="19">
    <location>
        <begin position="1609"/>
        <end position="1624"/>
    </location>
</feature>
<evidence type="ECO:0000256" key="1">
    <source>
        <dbReference type="ARBA" id="ARBA00004127"/>
    </source>
</evidence>
<feature type="binding site" evidence="16">
    <location>
        <position position="932"/>
    </location>
    <ligand>
        <name>ATP</name>
        <dbReference type="ChEBI" id="CHEBI:30616"/>
    </ligand>
</feature>
<reference evidence="23" key="1">
    <citation type="submission" date="2023-03" db="EMBL/GenBank/DDBJ databases">
        <title>Massive genome expansion in bonnet fungi (Mycena s.s.) driven by repeated elements and novel gene families across ecological guilds.</title>
        <authorList>
            <consortium name="Lawrence Berkeley National Laboratory"/>
            <person name="Harder C.B."/>
            <person name="Miyauchi S."/>
            <person name="Viragh M."/>
            <person name="Kuo A."/>
            <person name="Thoen E."/>
            <person name="Andreopoulos B."/>
            <person name="Lu D."/>
            <person name="Skrede I."/>
            <person name="Drula E."/>
            <person name="Henrissat B."/>
            <person name="Morin E."/>
            <person name="Kohler A."/>
            <person name="Barry K."/>
            <person name="LaButti K."/>
            <person name="Morin E."/>
            <person name="Salamov A."/>
            <person name="Lipzen A."/>
            <person name="Mereny Z."/>
            <person name="Hegedus B."/>
            <person name="Baldrian P."/>
            <person name="Stursova M."/>
            <person name="Weitz H."/>
            <person name="Taylor A."/>
            <person name="Grigoriev I.V."/>
            <person name="Nagy L.G."/>
            <person name="Martin F."/>
            <person name="Kauserud H."/>
        </authorList>
    </citation>
    <scope>NUCLEOTIDE SEQUENCE</scope>
    <source>
        <strain evidence="23">CBHHK002</strain>
    </source>
</reference>
<feature type="binding site" evidence="16">
    <location>
        <position position="612"/>
    </location>
    <ligand>
        <name>ATP</name>
        <dbReference type="ChEBI" id="CHEBI:30616"/>
    </ligand>
</feature>
<feature type="binding site" evidence="16">
    <location>
        <position position="851"/>
    </location>
    <ligand>
        <name>ATP</name>
        <dbReference type="ChEBI" id="CHEBI:30616"/>
    </ligand>
</feature>
<feature type="region of interest" description="Disordered" evidence="19">
    <location>
        <begin position="1539"/>
        <end position="1641"/>
    </location>
</feature>
<feature type="binding site" evidence="16">
    <location>
        <position position="933"/>
    </location>
    <ligand>
        <name>ATP</name>
        <dbReference type="ChEBI" id="CHEBI:30616"/>
    </ligand>
</feature>
<feature type="compositionally biased region" description="Basic and acidic residues" evidence="19">
    <location>
        <begin position="70"/>
        <end position="100"/>
    </location>
</feature>
<dbReference type="SUPFAM" id="SSF81665">
    <property type="entry name" value="Calcium ATPase, transmembrane domain M"/>
    <property type="match status" value="1"/>
</dbReference>
<evidence type="ECO:0000256" key="12">
    <source>
        <dbReference type="ARBA" id="ARBA00023136"/>
    </source>
</evidence>
<dbReference type="InterPro" id="IPR001757">
    <property type="entry name" value="P_typ_ATPase"/>
</dbReference>
<sequence length="1641" mass="181233">MSLAKRPPASLQSDMDMDDALDRRYNYDNDEDIDPELRLRTVRTAHSAIAESIVADTRQTRRRRRFWGARSEKTRHGHHPEEADPVKAKQEGRGRPEGKRRNVYVNTPLPRGELDSSGDPLVRYPRNKVRTTKYTILTFIPRNLWEQFRRIANLFFLTLVVLQQFSVFGAPSGVVSALPLAFIIVASAIKDGIEDYRRGQLDEEVNTSPTTRLAVRNPNIPEDPRSLFEKLLGLNRPGAVSRGVRRLRAAEARAPPGSQSTLNVDDSDGRSMDGRSVASTVHSYPPAAVLDPNFRAGAAQWERTLWKKLEVGDIVLLRDNEQVPADIIVLATSDPDGNCYLETKNLDGETNLKLRKSLVATRNMSSAEEEVQRARFVLDSEAPSQNLYLYHGVLRYRDFSSASAFSSVHARATNNNTNYDADFHGQGGRGGAATPMPEDRAEPVSINEMLLRGCALRNTAWVVGLVVFTGADTKIMLNGGETPSKRSKIERETNFNVAVNFGVLLAMCIIAGIFSGREDVKNNTSADFFEIGSDPTSSTVLNGLVTFVSCIIMFQNIVPISLYISIEIVKTIQAYFISQDVDMYYEGYDAPCVPKTWNISDDLGQIEYVFSDKTGTLTQNVMEFQKCSVNGIAYGEGVTEAQRGAATRAGAPDTMDPAELTAKLAGLKQLMVTTMERAWSNRYLQPAKLTLVSPGLASALADRNGEQRPHLIAFFRAMALCHSVLAEKHGGAGAGDDKSPVRVEYKAESPDEAALVAAARDVGFVFVNKGREMAEIQVLGETERWTLLRVLEFNSTRKRMSCVYRAPDGRLVMYCKGADSVIYARLAADHDPVLKEATRRDMESFANNGLRTLCVAWRVLGQEEYSRWGRIYDEATNRVEGRDEAIEAACEQLEQNFTILGATALEDKLQEGVPEAIDTLHRAGIKLWILTGDKLQTAIEIGYSCNLLKNDMDLMILSAESQQQARAQIEAGLNKIASVLGPPSMDPRKRGFVPGAQASFAVVIDGDTLSHALSPSLKEMFLNLGTQCETVVCCRVSPAQKALTVKLVKEGRNAMTLSIGDGANDVAMIQEANIGCGLFGLEGSQAAMSADYAFGQFRFLTKLLLVHGRWSYQRVADMHANFFYKNVVWTFGLFWYLPFNGFDATYLYHYTFIALCNVVFTSLPVIVLGAFDQDINARAALAFPQLYVRGIRGLEYTRTKFWLYMLDGLYQSAVVFFIPYLVWVFGLAVSWNGKGIDSLADFGTTVAVSAILTANTFVGLNMNYWTSLTWITVFGSTIVMLAWIVVFSFFPSVDFMNEVQVLFGELTFWTTVVVTSLICLAPRFIAKYYSTVYNPLDKDIVREMWVMGDLKDQLGLQHRNGKRRGGAHAVQEPSETAPMFYTDHARSVSDINQYEPANTFSPGTSIAAIPQPYSDRTPPNERDQAQYLYAPQPQQAQAQARGHTSPASPNGSYYSVSELPPPSPQPSPKYKLPSGEITSTPPSRRSSIATTRSARTVRGNDTNHPMPTYGVSPMSPDMPGRTLSPPAAQQHFEMNAMSSRGAPSAYAGPPSSAGHGGRSSQASYASHASYATAPEGSYGGHEDHIDAEMDPSRGQQQHYYAQGYQQGELDVHGYGHGAHDHDPNQRASRASEMLWDGPRAM</sequence>
<protein>
    <recommendedName>
        <fullName evidence="18">Phospholipid-transporting ATPase</fullName>
        <ecNumber evidence="18">7.6.2.1</ecNumber>
    </recommendedName>
</protein>
<dbReference type="PROSITE" id="PS00154">
    <property type="entry name" value="ATPASE_E1_E2"/>
    <property type="match status" value="1"/>
</dbReference>
<feature type="compositionally biased region" description="Basic and acidic residues" evidence="19">
    <location>
        <begin position="1580"/>
        <end position="1591"/>
    </location>
</feature>
<dbReference type="InterPro" id="IPR008250">
    <property type="entry name" value="ATPase_P-typ_transduc_dom_A_sf"/>
</dbReference>
<feature type="transmembrane region" description="Helical" evidence="18">
    <location>
        <begin position="174"/>
        <end position="193"/>
    </location>
</feature>
<dbReference type="InterPro" id="IPR023214">
    <property type="entry name" value="HAD_sf"/>
</dbReference>
<feature type="binding site" evidence="17">
    <location>
        <position position="614"/>
    </location>
    <ligand>
        <name>Mg(2+)</name>
        <dbReference type="ChEBI" id="CHEBI:18420"/>
    </ligand>
</feature>
<dbReference type="InterPro" id="IPR032630">
    <property type="entry name" value="P_typ_ATPase_c"/>
</dbReference>
<evidence type="ECO:0000256" key="2">
    <source>
        <dbReference type="ARBA" id="ARBA00008109"/>
    </source>
</evidence>
<feature type="transmembrane region" description="Helical" evidence="18">
    <location>
        <begin position="1306"/>
        <end position="1326"/>
    </location>
</feature>
<dbReference type="EC" id="7.6.2.1" evidence="18"/>
<dbReference type="Pfam" id="PF16209">
    <property type="entry name" value="PhoLip_ATPase_N"/>
    <property type="match status" value="1"/>
</dbReference>
<evidence type="ECO:0000256" key="7">
    <source>
        <dbReference type="ARBA" id="ARBA00022741"/>
    </source>
</evidence>
<dbReference type="GO" id="GO:0000287">
    <property type="term" value="F:magnesium ion binding"/>
    <property type="evidence" value="ECO:0007669"/>
    <property type="project" value="UniProtKB-UniRule"/>
</dbReference>
<feature type="binding site" evidence="16">
    <location>
        <position position="931"/>
    </location>
    <ligand>
        <name>ATP</name>
        <dbReference type="ChEBI" id="CHEBI:30616"/>
    </ligand>
</feature>
<feature type="compositionally biased region" description="Polar residues" evidence="19">
    <location>
        <begin position="1445"/>
        <end position="1454"/>
    </location>
</feature>
<dbReference type="GO" id="GO:0005886">
    <property type="term" value="C:plasma membrane"/>
    <property type="evidence" value="ECO:0007669"/>
    <property type="project" value="TreeGrafter"/>
</dbReference>
<dbReference type="Gene3D" id="3.40.1110.10">
    <property type="entry name" value="Calcium-transporting ATPase, cytoplasmic domain N"/>
    <property type="match status" value="1"/>
</dbReference>
<feature type="binding site" evidence="16">
    <location>
        <position position="1041"/>
    </location>
    <ligand>
        <name>ATP</name>
        <dbReference type="ChEBI" id="CHEBI:30616"/>
    </ligand>
</feature>
<evidence type="ECO:0000259" key="22">
    <source>
        <dbReference type="Pfam" id="PF16212"/>
    </source>
</evidence>
<dbReference type="InterPro" id="IPR018303">
    <property type="entry name" value="ATPase_P-typ_P_site"/>
</dbReference>
<feature type="binding site" evidence="16">
    <location>
        <position position="752"/>
    </location>
    <ligand>
        <name>ATP</name>
        <dbReference type="ChEBI" id="CHEBI:30616"/>
    </ligand>
</feature>
<dbReference type="InterPro" id="IPR036412">
    <property type="entry name" value="HAD-like_sf"/>
</dbReference>
<feature type="binding site" evidence="17">
    <location>
        <position position="1065"/>
    </location>
    <ligand>
        <name>Mg(2+)</name>
        <dbReference type="ChEBI" id="CHEBI:18420"/>
    </ligand>
</feature>
<feature type="region of interest" description="Disordered" evidence="19">
    <location>
        <begin position="249"/>
        <end position="278"/>
    </location>
</feature>
<dbReference type="InterPro" id="IPR006539">
    <property type="entry name" value="P-type_ATPase_IV"/>
</dbReference>
<dbReference type="CDD" id="cd02073">
    <property type="entry name" value="P-type_ATPase_APLT_Dnf-like"/>
    <property type="match status" value="1"/>
</dbReference>
<keyword evidence="12 18" id="KW-0472">Membrane</keyword>
<feature type="binding site" evidence="16">
    <location>
        <position position="1064"/>
    </location>
    <ligand>
        <name>ATP</name>
        <dbReference type="ChEBI" id="CHEBI:30616"/>
    </ligand>
</feature>
<keyword evidence="6 17" id="KW-0479">Metal-binding</keyword>
<evidence type="ECO:0000256" key="9">
    <source>
        <dbReference type="ARBA" id="ARBA00022842"/>
    </source>
</evidence>
<organism evidence="23 24">
    <name type="scientific">Mycena albidolilacea</name>
    <dbReference type="NCBI Taxonomy" id="1033008"/>
    <lineage>
        <taxon>Eukaryota</taxon>
        <taxon>Fungi</taxon>
        <taxon>Dikarya</taxon>
        <taxon>Basidiomycota</taxon>
        <taxon>Agaricomycotina</taxon>
        <taxon>Agaricomycetes</taxon>
        <taxon>Agaricomycetidae</taxon>
        <taxon>Agaricales</taxon>
        <taxon>Marasmiineae</taxon>
        <taxon>Mycenaceae</taxon>
        <taxon>Mycena</taxon>
    </lineage>
</organism>
<feature type="binding site" evidence="16">
    <location>
        <position position="793"/>
    </location>
    <ligand>
        <name>ATP</name>
        <dbReference type="ChEBI" id="CHEBI:30616"/>
    </ligand>
</feature>
<feature type="transmembrane region" description="Helical" evidence="18">
    <location>
        <begin position="1122"/>
        <end position="1138"/>
    </location>
</feature>
<dbReference type="PANTHER" id="PTHR24092">
    <property type="entry name" value="PROBABLE PHOSPHOLIPID-TRANSPORTING ATPASE"/>
    <property type="match status" value="1"/>
</dbReference>
<feature type="active site" description="4-aspartylphosphate intermediate" evidence="15">
    <location>
        <position position="612"/>
    </location>
</feature>
<dbReference type="Proteomes" id="UP001218218">
    <property type="component" value="Unassembled WGS sequence"/>
</dbReference>
<dbReference type="Gene3D" id="2.70.150.10">
    <property type="entry name" value="Calcium-transporting ATPase, cytoplasmic transduction domain A"/>
    <property type="match status" value="1"/>
</dbReference>
<feature type="compositionally biased region" description="Low complexity" evidence="19">
    <location>
        <begin position="1539"/>
        <end position="1573"/>
    </location>
</feature>
<comment type="catalytic activity">
    <reaction evidence="14">
        <text>a 1,2-diacyl-sn-glycero-3-phosphoethanolamine(out) + ATP + H2O = a 1,2-diacyl-sn-glycero-3-phosphoethanolamine(in) + ADP + phosphate + H(+)</text>
        <dbReference type="Rhea" id="RHEA:66132"/>
        <dbReference type="ChEBI" id="CHEBI:15377"/>
        <dbReference type="ChEBI" id="CHEBI:15378"/>
        <dbReference type="ChEBI" id="CHEBI:30616"/>
        <dbReference type="ChEBI" id="CHEBI:43474"/>
        <dbReference type="ChEBI" id="CHEBI:64612"/>
        <dbReference type="ChEBI" id="CHEBI:456216"/>
    </reaction>
    <physiologicalReaction direction="left-to-right" evidence="14">
        <dbReference type="Rhea" id="RHEA:66133"/>
    </physiologicalReaction>
</comment>
<comment type="similarity">
    <text evidence="2 18">Belongs to the cation transport ATPase (P-type) (TC 3.A.3) family. Type IV subfamily.</text>
</comment>
<dbReference type="SUPFAM" id="SSF81653">
    <property type="entry name" value="Calcium ATPase, transduction domain A"/>
    <property type="match status" value="1"/>
</dbReference>
<dbReference type="NCBIfam" id="TIGR01494">
    <property type="entry name" value="ATPase_P-type"/>
    <property type="match status" value="1"/>
</dbReference>
<feature type="compositionally biased region" description="Low complexity" evidence="19">
    <location>
        <begin position="1425"/>
        <end position="1440"/>
    </location>
</feature>
<evidence type="ECO:0000256" key="8">
    <source>
        <dbReference type="ARBA" id="ARBA00022840"/>
    </source>
</evidence>
<dbReference type="Gene3D" id="3.40.50.1000">
    <property type="entry name" value="HAD superfamily/HAD-like"/>
    <property type="match status" value="1"/>
</dbReference>
<feature type="binding site" evidence="16">
    <location>
        <position position="1065"/>
    </location>
    <ligand>
        <name>ATP</name>
        <dbReference type="ChEBI" id="CHEBI:30616"/>
    </ligand>
</feature>
<feature type="transmembrane region" description="Helical" evidence="18">
    <location>
        <begin position="544"/>
        <end position="566"/>
    </location>
</feature>
<feature type="binding site" evidence="16">
    <location>
        <position position="1035"/>
    </location>
    <ligand>
        <name>ATP</name>
        <dbReference type="ChEBI" id="CHEBI:30616"/>
    </ligand>
</feature>
<dbReference type="InterPro" id="IPR032631">
    <property type="entry name" value="P-type_ATPase_N"/>
</dbReference>
<evidence type="ECO:0000256" key="14">
    <source>
        <dbReference type="ARBA" id="ARBA00049128"/>
    </source>
</evidence>
<feature type="region of interest" description="Disordered" evidence="19">
    <location>
        <begin position="1"/>
        <end position="32"/>
    </location>
</feature>
<feature type="binding site" evidence="16">
    <location>
        <position position="816"/>
    </location>
    <ligand>
        <name>ATP</name>
        <dbReference type="ChEBI" id="CHEBI:30616"/>
    </ligand>
</feature>
<keyword evidence="7 16" id="KW-0547">Nucleotide-binding</keyword>
<feature type="domain" description="P-type ATPase A" evidence="20">
    <location>
        <begin position="300"/>
        <end position="350"/>
    </location>
</feature>
<evidence type="ECO:0000256" key="3">
    <source>
        <dbReference type="ARBA" id="ARBA00022448"/>
    </source>
</evidence>
<dbReference type="GO" id="GO:0140326">
    <property type="term" value="F:ATPase-coupled intramembrane lipid transporter activity"/>
    <property type="evidence" value="ECO:0007669"/>
    <property type="project" value="UniProtKB-EC"/>
</dbReference>
<keyword evidence="3" id="KW-0813">Transport</keyword>
<evidence type="ECO:0000256" key="6">
    <source>
        <dbReference type="ARBA" id="ARBA00022723"/>
    </source>
</evidence>
<evidence type="ECO:0000259" key="20">
    <source>
        <dbReference type="Pfam" id="PF00122"/>
    </source>
</evidence>
<keyword evidence="8 16" id="KW-0067">ATP-binding</keyword>
<dbReference type="InterPro" id="IPR023298">
    <property type="entry name" value="ATPase_P-typ_TM_dom_sf"/>
</dbReference>
<evidence type="ECO:0000256" key="4">
    <source>
        <dbReference type="ARBA" id="ARBA00022553"/>
    </source>
</evidence>
<dbReference type="Pfam" id="PF16212">
    <property type="entry name" value="PhoLip_ATPase_C"/>
    <property type="match status" value="1"/>
</dbReference>
<dbReference type="FunFam" id="3.40.1110.10:FF:000087">
    <property type="entry name" value="Phospholipid-transporting ATPase"/>
    <property type="match status" value="1"/>
</dbReference>
<dbReference type="InterPro" id="IPR023299">
    <property type="entry name" value="ATPase_P-typ_cyto_dom_N"/>
</dbReference>
<evidence type="ECO:0000313" key="23">
    <source>
        <dbReference type="EMBL" id="KAJ7303786.1"/>
    </source>
</evidence>
<evidence type="ECO:0000256" key="19">
    <source>
        <dbReference type="SAM" id="MobiDB-lite"/>
    </source>
</evidence>
<evidence type="ECO:0000256" key="15">
    <source>
        <dbReference type="PIRSR" id="PIRSR606539-1"/>
    </source>
</evidence>
<dbReference type="NCBIfam" id="TIGR01652">
    <property type="entry name" value="ATPase-Plipid"/>
    <property type="match status" value="1"/>
</dbReference>
<feature type="binding site" evidence="16">
    <location>
        <position position="613"/>
    </location>
    <ligand>
        <name>ATP</name>
        <dbReference type="ChEBI" id="CHEBI:30616"/>
    </ligand>
</feature>
<feature type="binding site" evidence="16">
    <location>
        <position position="614"/>
    </location>
    <ligand>
        <name>ATP</name>
        <dbReference type="ChEBI" id="CHEBI:30616"/>
    </ligand>
</feature>
<evidence type="ECO:0000256" key="18">
    <source>
        <dbReference type="RuleBase" id="RU362033"/>
    </source>
</evidence>
<feature type="binding site" evidence="17">
    <location>
        <position position="1061"/>
    </location>
    <ligand>
        <name>Mg(2+)</name>
        <dbReference type="ChEBI" id="CHEBI:18420"/>
    </ligand>
</feature>
<name>A0AAD6Z2E0_9AGAR</name>
<comment type="catalytic activity">
    <reaction evidence="13 18">
        <text>ATP + H2O + phospholipidSide 1 = ADP + phosphate + phospholipidSide 2.</text>
        <dbReference type="EC" id="7.6.2.1"/>
    </reaction>
</comment>
<evidence type="ECO:0000313" key="24">
    <source>
        <dbReference type="Proteomes" id="UP001218218"/>
    </source>
</evidence>
<proteinExistence type="inferred from homology"/>
<evidence type="ECO:0000256" key="10">
    <source>
        <dbReference type="ARBA" id="ARBA00022967"/>
    </source>
</evidence>
<dbReference type="PANTHER" id="PTHR24092:SF180">
    <property type="entry name" value="PHOSPHOLIPID-TRANSPORTING ATPASE DNF1-RELATED"/>
    <property type="match status" value="1"/>
</dbReference>